<evidence type="ECO:0000256" key="3">
    <source>
        <dbReference type="ARBA" id="ARBA00006576"/>
    </source>
</evidence>
<dbReference type="GO" id="GO:0004126">
    <property type="term" value="F:cytidine deaminase activity"/>
    <property type="evidence" value="ECO:0007669"/>
    <property type="project" value="UniProtKB-UniRule"/>
</dbReference>
<reference evidence="15" key="1">
    <citation type="submission" date="2025-08" db="UniProtKB">
        <authorList>
            <consortium name="Ensembl"/>
        </authorList>
    </citation>
    <scope>IDENTIFICATION</scope>
</reference>
<dbReference type="PROSITE" id="PS00903">
    <property type="entry name" value="CYT_DCMP_DEAMINASES_1"/>
    <property type="match status" value="1"/>
</dbReference>
<evidence type="ECO:0000256" key="6">
    <source>
        <dbReference type="ARBA" id="ARBA00022801"/>
    </source>
</evidence>
<evidence type="ECO:0000256" key="9">
    <source>
        <dbReference type="ARBA" id="ARBA00049558"/>
    </source>
</evidence>
<comment type="cofactor">
    <cofactor evidence="1 12 13">
        <name>Zn(2+)</name>
        <dbReference type="ChEBI" id="CHEBI:29105"/>
    </cofactor>
</comment>
<evidence type="ECO:0000256" key="4">
    <source>
        <dbReference type="ARBA" id="ARBA00012783"/>
    </source>
</evidence>
<dbReference type="Pfam" id="PF00383">
    <property type="entry name" value="dCMP_cyt_deam_1"/>
    <property type="match status" value="1"/>
</dbReference>
<reference evidence="15" key="2">
    <citation type="submission" date="2025-09" db="UniProtKB">
        <authorList>
            <consortium name="Ensembl"/>
        </authorList>
    </citation>
    <scope>IDENTIFICATION</scope>
</reference>
<dbReference type="InterPro" id="IPR002125">
    <property type="entry name" value="CMP_dCMP_dom"/>
</dbReference>
<feature type="binding site" evidence="12">
    <location>
        <position position="106"/>
    </location>
    <ligand>
        <name>Zn(2+)</name>
        <dbReference type="ChEBI" id="CHEBI:29105"/>
        <note>catalytic</note>
    </ligand>
</feature>
<evidence type="ECO:0000256" key="7">
    <source>
        <dbReference type="ARBA" id="ARBA00022833"/>
    </source>
</evidence>
<dbReference type="EC" id="3.5.4.5" evidence="4 13"/>
<comment type="function">
    <text evidence="2 13">This enzyme scavenges exogenous and endogenous cytidine and 2'-deoxycytidine for UMP synthesis.</text>
</comment>
<comment type="catalytic activity">
    <reaction evidence="13">
        <text>2'-deoxycytidine + H2O + H(+) = 2'-deoxyuridine + NH4(+)</text>
        <dbReference type="Rhea" id="RHEA:13433"/>
        <dbReference type="ChEBI" id="CHEBI:15377"/>
        <dbReference type="ChEBI" id="CHEBI:15378"/>
        <dbReference type="ChEBI" id="CHEBI:15698"/>
        <dbReference type="ChEBI" id="CHEBI:16450"/>
        <dbReference type="ChEBI" id="CHEBI:28938"/>
        <dbReference type="EC" id="3.5.4.5"/>
    </reaction>
</comment>
<evidence type="ECO:0000256" key="13">
    <source>
        <dbReference type="RuleBase" id="RU364006"/>
    </source>
</evidence>
<feature type="domain" description="CMP/dCMP-type deaminase" evidence="14">
    <location>
        <begin position="17"/>
        <end position="144"/>
    </location>
</feature>
<proteinExistence type="inferred from homology"/>
<protein>
    <recommendedName>
        <fullName evidence="4 13">Cytidine deaminase</fullName>
        <ecNumber evidence="4 13">3.5.4.5</ecNumber>
    </recommendedName>
    <alternativeName>
        <fullName evidence="8 13">Cytidine aminohydrolase</fullName>
    </alternativeName>
</protein>
<dbReference type="InterPro" id="IPR006262">
    <property type="entry name" value="Cyt_deam_tetra"/>
</dbReference>
<feature type="binding site" evidence="12">
    <location>
        <position position="103"/>
    </location>
    <ligand>
        <name>Zn(2+)</name>
        <dbReference type="ChEBI" id="CHEBI:29105"/>
        <note>catalytic</note>
    </ligand>
</feature>
<dbReference type="Proteomes" id="UP000694523">
    <property type="component" value="Unplaced"/>
</dbReference>
<feature type="binding site" evidence="12">
    <location>
        <position position="69"/>
    </location>
    <ligand>
        <name>Zn(2+)</name>
        <dbReference type="ChEBI" id="CHEBI:29105"/>
        <note>catalytic</note>
    </ligand>
</feature>
<dbReference type="FunFam" id="3.40.140.10:FF:000008">
    <property type="entry name" value="Cytidine deaminase"/>
    <property type="match status" value="1"/>
</dbReference>
<dbReference type="Gene3D" id="3.40.140.10">
    <property type="entry name" value="Cytidine Deaminase, domain 2"/>
    <property type="match status" value="1"/>
</dbReference>
<dbReference type="PANTHER" id="PTHR11644:SF24">
    <property type="entry name" value="CYTIDINE DEAMINASE"/>
    <property type="match status" value="1"/>
</dbReference>
<feature type="active site" description="Proton donor" evidence="10">
    <location>
        <position position="71"/>
    </location>
</feature>
<dbReference type="GO" id="GO:0008270">
    <property type="term" value="F:zinc ion binding"/>
    <property type="evidence" value="ECO:0007669"/>
    <property type="project" value="UniProtKB-UniRule"/>
</dbReference>
<evidence type="ECO:0000256" key="2">
    <source>
        <dbReference type="ARBA" id="ARBA00003949"/>
    </source>
</evidence>
<accession>A0A8C6UU94</accession>
<evidence type="ECO:0000259" key="14">
    <source>
        <dbReference type="PROSITE" id="PS51747"/>
    </source>
</evidence>
<comment type="catalytic activity">
    <reaction evidence="9 13">
        <text>cytidine + H2O + H(+) = uridine + NH4(+)</text>
        <dbReference type="Rhea" id="RHEA:16069"/>
        <dbReference type="ChEBI" id="CHEBI:15377"/>
        <dbReference type="ChEBI" id="CHEBI:15378"/>
        <dbReference type="ChEBI" id="CHEBI:16704"/>
        <dbReference type="ChEBI" id="CHEBI:17562"/>
        <dbReference type="ChEBI" id="CHEBI:28938"/>
        <dbReference type="EC" id="3.5.4.5"/>
    </reaction>
</comment>
<dbReference type="AlphaFoldDB" id="A0A8C6UU94"/>
<keyword evidence="5 12" id="KW-0479">Metal-binding</keyword>
<dbReference type="PROSITE" id="PS51747">
    <property type="entry name" value="CYT_DCMP_DEAMINASES_2"/>
    <property type="match status" value="1"/>
</dbReference>
<feature type="binding site" evidence="11">
    <location>
        <begin position="58"/>
        <end position="64"/>
    </location>
    <ligand>
        <name>substrate</name>
    </ligand>
</feature>
<dbReference type="SUPFAM" id="SSF53927">
    <property type="entry name" value="Cytidine deaminase-like"/>
    <property type="match status" value="1"/>
</dbReference>
<dbReference type="InterPro" id="IPR050202">
    <property type="entry name" value="Cyt/Deoxycyt_deaminase"/>
</dbReference>
<dbReference type="NCBIfam" id="NF004064">
    <property type="entry name" value="PRK05578.1"/>
    <property type="match status" value="1"/>
</dbReference>
<evidence type="ECO:0000256" key="1">
    <source>
        <dbReference type="ARBA" id="ARBA00001947"/>
    </source>
</evidence>
<dbReference type="InterPro" id="IPR016192">
    <property type="entry name" value="APOBEC/CMP_deaminase_Zn-bd"/>
</dbReference>
<keyword evidence="16" id="KW-1185">Reference proteome</keyword>
<dbReference type="GO" id="GO:0055086">
    <property type="term" value="P:nucleobase-containing small molecule metabolic process"/>
    <property type="evidence" value="ECO:0007669"/>
    <property type="project" value="UniProtKB-ARBA"/>
</dbReference>
<evidence type="ECO:0000256" key="12">
    <source>
        <dbReference type="PIRSR" id="PIRSR606262-3"/>
    </source>
</evidence>
<comment type="similarity">
    <text evidence="3 13">Belongs to the cytidine and deoxycytidylate deaminase family.</text>
</comment>
<dbReference type="InterPro" id="IPR016193">
    <property type="entry name" value="Cytidine_deaminase-like"/>
</dbReference>
<name>A0A8C6UU94_9GOBI</name>
<organism evidence="15 16">
    <name type="scientific">Neogobius melanostomus</name>
    <name type="common">round goby</name>
    <dbReference type="NCBI Taxonomy" id="47308"/>
    <lineage>
        <taxon>Eukaryota</taxon>
        <taxon>Metazoa</taxon>
        <taxon>Chordata</taxon>
        <taxon>Craniata</taxon>
        <taxon>Vertebrata</taxon>
        <taxon>Euteleostomi</taxon>
        <taxon>Actinopterygii</taxon>
        <taxon>Neopterygii</taxon>
        <taxon>Teleostei</taxon>
        <taxon>Neoteleostei</taxon>
        <taxon>Acanthomorphata</taxon>
        <taxon>Gobiaria</taxon>
        <taxon>Gobiiformes</taxon>
        <taxon>Gobioidei</taxon>
        <taxon>Gobiidae</taxon>
        <taxon>Benthophilinae</taxon>
        <taxon>Neogobiini</taxon>
        <taxon>Neogobius</taxon>
    </lineage>
</organism>
<dbReference type="GO" id="GO:0072527">
    <property type="term" value="P:pyrimidine-containing compound metabolic process"/>
    <property type="evidence" value="ECO:0007669"/>
    <property type="project" value="UniProtKB-ARBA"/>
</dbReference>
<evidence type="ECO:0000256" key="10">
    <source>
        <dbReference type="PIRSR" id="PIRSR606262-1"/>
    </source>
</evidence>
<dbReference type="CDD" id="cd01283">
    <property type="entry name" value="cytidine_deaminase"/>
    <property type="match status" value="1"/>
</dbReference>
<dbReference type="GO" id="GO:0005829">
    <property type="term" value="C:cytosol"/>
    <property type="evidence" value="ECO:0007669"/>
    <property type="project" value="TreeGrafter"/>
</dbReference>
<dbReference type="NCBIfam" id="TIGR01354">
    <property type="entry name" value="cyt_deam_tetra"/>
    <property type="match status" value="1"/>
</dbReference>
<sequence>MTHNMERVNGLGALTEDRLKMLIREANAAKAQAYSPYSHFRVGSALLTRDNRIFTGCNVENACYNLGQCAERNTIAKAVSEGYKSFRAIVISSDLSEKFISPCGGCRQFMREFGLDWEVYLTKTDGSSLRMTVAELLPVSFGPEDLAMKKLTLQNDS</sequence>
<evidence type="ECO:0000313" key="15">
    <source>
        <dbReference type="Ensembl" id="ENSNMLP00000041331.1"/>
    </source>
</evidence>
<keyword evidence="6 13" id="KW-0378">Hydrolase</keyword>
<dbReference type="PANTHER" id="PTHR11644">
    <property type="entry name" value="CYTIDINE DEAMINASE"/>
    <property type="match status" value="1"/>
</dbReference>
<dbReference type="Ensembl" id="ENSNMLT00000045943.1">
    <property type="protein sequence ID" value="ENSNMLP00000041331.1"/>
    <property type="gene ID" value="ENSNMLG00000025310.1"/>
</dbReference>
<evidence type="ECO:0000313" key="16">
    <source>
        <dbReference type="Proteomes" id="UP000694523"/>
    </source>
</evidence>
<keyword evidence="7 12" id="KW-0862">Zinc</keyword>
<dbReference type="GO" id="GO:0042802">
    <property type="term" value="F:identical protein binding"/>
    <property type="evidence" value="ECO:0007669"/>
    <property type="project" value="UniProtKB-ARBA"/>
</dbReference>
<evidence type="ECO:0000256" key="8">
    <source>
        <dbReference type="ARBA" id="ARBA00032005"/>
    </source>
</evidence>
<evidence type="ECO:0000256" key="11">
    <source>
        <dbReference type="PIRSR" id="PIRSR606262-2"/>
    </source>
</evidence>
<evidence type="ECO:0000256" key="5">
    <source>
        <dbReference type="ARBA" id="ARBA00022723"/>
    </source>
</evidence>